<name>A0A2W7NXZ5_9BURK</name>
<organism evidence="1 2">
    <name type="scientific">Cupriavidus phytorum</name>
    <dbReference type="NCBI Taxonomy" id="3024399"/>
    <lineage>
        <taxon>Bacteria</taxon>
        <taxon>Pseudomonadati</taxon>
        <taxon>Pseudomonadota</taxon>
        <taxon>Betaproteobacteria</taxon>
        <taxon>Burkholderiales</taxon>
        <taxon>Burkholderiaceae</taxon>
        <taxon>Cupriavidus</taxon>
    </lineage>
</organism>
<dbReference type="InterPro" id="IPR009836">
    <property type="entry name" value="GRDP-like"/>
</dbReference>
<reference evidence="1" key="1">
    <citation type="submission" date="2018-06" db="EMBL/GenBank/DDBJ databases">
        <title>Genomic Encyclopedia of Type Strains, Phase IV (KMG-V): Genome sequencing to study the core and pangenomes of soil and plant-associated prokaryotes.</title>
        <authorList>
            <person name="Whitman W."/>
        </authorList>
    </citation>
    <scope>NUCLEOTIDE SEQUENCE [LARGE SCALE GENOMIC DNA]</scope>
    <source>
        <strain evidence="1">MLR2-44</strain>
    </source>
</reference>
<dbReference type="Proteomes" id="UP000249638">
    <property type="component" value="Unassembled WGS sequence"/>
</dbReference>
<comment type="caution">
    <text evidence="1">The sequence shown here is derived from an EMBL/GenBank/DDBJ whole genome shotgun (WGS) entry which is preliminary data.</text>
</comment>
<protein>
    <recommendedName>
        <fullName evidence="3">Glycine-rich domain-containing protein-like</fullName>
    </recommendedName>
</protein>
<evidence type="ECO:0000313" key="1">
    <source>
        <dbReference type="EMBL" id="PZX26992.1"/>
    </source>
</evidence>
<keyword evidence="2" id="KW-1185">Reference proteome</keyword>
<proteinExistence type="predicted"/>
<dbReference type="PANTHER" id="PTHR34365">
    <property type="entry name" value="ENOLASE (DUF1399)"/>
    <property type="match status" value="1"/>
</dbReference>
<sequence length="210" mass="23144">MHERTVQAMWQDIDALDFSRMKAKLLHQQHRDWTPASLEQAEDGYRQFLKLAAKYPQTPAVPSELVDAFWHAHILDTRRYADDCVRIFGRVLHHDPYVGIDGPEDEARLLAMAASSDALNLREFGRPLTSAAYCARAATDHAAYCARMSEKKDAAYCARLAESTAAAYCARVATDAAAYCAREAEGGLGPAHTVTTRPAYCAVNSPRGVA</sequence>
<accession>A0A2W7NXZ5</accession>
<dbReference type="EMBL" id="QKZN01000006">
    <property type="protein sequence ID" value="PZX26992.1"/>
    <property type="molecule type" value="Genomic_DNA"/>
</dbReference>
<gene>
    <name evidence="1" type="ORF">C7416_106282</name>
</gene>
<evidence type="ECO:0000313" key="2">
    <source>
        <dbReference type="Proteomes" id="UP000249638"/>
    </source>
</evidence>
<dbReference type="PANTHER" id="PTHR34365:SF7">
    <property type="entry name" value="GLYCINE-RICH DOMAIN-CONTAINING PROTEIN 1"/>
    <property type="match status" value="1"/>
</dbReference>
<evidence type="ECO:0008006" key="3">
    <source>
        <dbReference type="Google" id="ProtNLM"/>
    </source>
</evidence>
<dbReference type="AlphaFoldDB" id="A0A2W7NXZ5"/>